<feature type="region of interest" description="Disordered" evidence="1">
    <location>
        <begin position="54"/>
        <end position="73"/>
    </location>
</feature>
<protein>
    <submittedName>
        <fullName evidence="3">Uncharacterized protein</fullName>
    </submittedName>
</protein>
<keyword evidence="2" id="KW-0732">Signal</keyword>
<dbReference type="EMBL" id="GGEC01013391">
    <property type="protein sequence ID" value="MBW93874.1"/>
    <property type="molecule type" value="Transcribed_RNA"/>
</dbReference>
<reference evidence="3" key="1">
    <citation type="submission" date="2018-02" db="EMBL/GenBank/DDBJ databases">
        <title>Rhizophora mucronata_Transcriptome.</title>
        <authorList>
            <person name="Meera S.P."/>
            <person name="Sreeshan A."/>
            <person name="Augustine A."/>
        </authorList>
    </citation>
    <scope>NUCLEOTIDE SEQUENCE</scope>
    <source>
        <tissue evidence="3">Leaf</tissue>
    </source>
</reference>
<proteinExistence type="predicted"/>
<evidence type="ECO:0000256" key="2">
    <source>
        <dbReference type="SAM" id="SignalP"/>
    </source>
</evidence>
<evidence type="ECO:0000256" key="1">
    <source>
        <dbReference type="SAM" id="MobiDB-lite"/>
    </source>
</evidence>
<organism evidence="3">
    <name type="scientific">Rhizophora mucronata</name>
    <name type="common">Asiatic mangrove</name>
    <dbReference type="NCBI Taxonomy" id="61149"/>
    <lineage>
        <taxon>Eukaryota</taxon>
        <taxon>Viridiplantae</taxon>
        <taxon>Streptophyta</taxon>
        <taxon>Embryophyta</taxon>
        <taxon>Tracheophyta</taxon>
        <taxon>Spermatophyta</taxon>
        <taxon>Magnoliopsida</taxon>
        <taxon>eudicotyledons</taxon>
        <taxon>Gunneridae</taxon>
        <taxon>Pentapetalae</taxon>
        <taxon>rosids</taxon>
        <taxon>fabids</taxon>
        <taxon>Malpighiales</taxon>
        <taxon>Rhizophoraceae</taxon>
        <taxon>Rhizophora</taxon>
    </lineage>
</organism>
<accession>A0A2P2JK90</accession>
<feature type="chain" id="PRO_5015150789" evidence="2">
    <location>
        <begin position="25"/>
        <end position="73"/>
    </location>
</feature>
<dbReference type="AlphaFoldDB" id="A0A2P2JK90"/>
<name>A0A2P2JK90_RHIMU</name>
<evidence type="ECO:0000313" key="3">
    <source>
        <dbReference type="EMBL" id="MBW93874.1"/>
    </source>
</evidence>
<sequence>MGGKSFFSLFFVIFLVMLFSMGLAIQNGDSSVDYKPDSVSRRELRPSILVCPPESRQGGTAAYCPPRRQDELP</sequence>
<feature type="signal peptide" evidence="2">
    <location>
        <begin position="1"/>
        <end position="24"/>
    </location>
</feature>